<feature type="domain" description="PIN" evidence="1">
    <location>
        <begin position="4"/>
        <end position="133"/>
    </location>
</feature>
<name>A0A2G9Y8B3_9BACT</name>
<proteinExistence type="predicted"/>
<evidence type="ECO:0000313" key="2">
    <source>
        <dbReference type="EMBL" id="PIP15447.1"/>
    </source>
</evidence>
<gene>
    <name evidence="2" type="ORF">COX46_05860</name>
</gene>
<sequence>MILYLDTSALVKLYFQEVSSEIVIELVKKSEIVATSRLAYVEAKAAFGRKRELGELSSEDLEKLMFEFERDWPNYLLIEVSPEVVSLAGDLAVNHHLRAYDALHLSSGLWLKEKTGLGISFLTFDRNQKMVAEKESLKIVG</sequence>
<evidence type="ECO:0000313" key="3">
    <source>
        <dbReference type="Proteomes" id="UP000230392"/>
    </source>
</evidence>
<dbReference type="Gene3D" id="3.40.50.1010">
    <property type="entry name" value="5'-nuclease"/>
    <property type="match status" value="1"/>
</dbReference>
<dbReference type="Pfam" id="PF01850">
    <property type="entry name" value="PIN"/>
    <property type="match status" value="1"/>
</dbReference>
<reference evidence="2 3" key="1">
    <citation type="submission" date="2017-09" db="EMBL/GenBank/DDBJ databases">
        <title>Depth-based differentiation of microbial function through sediment-hosted aquifers and enrichment of novel symbionts in the deep terrestrial subsurface.</title>
        <authorList>
            <person name="Probst A.J."/>
            <person name="Ladd B."/>
            <person name="Jarett J.K."/>
            <person name="Geller-Mcgrath D.E."/>
            <person name="Sieber C.M."/>
            <person name="Emerson J.B."/>
            <person name="Anantharaman K."/>
            <person name="Thomas B.C."/>
            <person name="Malmstrom R."/>
            <person name="Stieglmeier M."/>
            <person name="Klingl A."/>
            <person name="Woyke T."/>
            <person name="Ryan C.M."/>
            <person name="Banfield J.F."/>
        </authorList>
    </citation>
    <scope>NUCLEOTIDE SEQUENCE [LARGE SCALE GENOMIC DNA]</scope>
    <source>
        <strain evidence="2">CG23_combo_of_CG06-09_8_20_14_all_48_7</strain>
    </source>
</reference>
<protein>
    <submittedName>
        <fullName evidence="2">VapC toxin family PIN domain ribonuclease</fullName>
    </submittedName>
</protein>
<dbReference type="AlphaFoldDB" id="A0A2G9Y8B3"/>
<dbReference type="EMBL" id="PCRF01000284">
    <property type="protein sequence ID" value="PIP15447.1"/>
    <property type="molecule type" value="Genomic_DNA"/>
</dbReference>
<dbReference type="InterPro" id="IPR029060">
    <property type="entry name" value="PIN-like_dom_sf"/>
</dbReference>
<organism evidence="2 3">
    <name type="scientific">bacterium (Candidatus Ratteibacteria) CG23_combo_of_CG06-09_8_20_14_all_48_7</name>
    <dbReference type="NCBI Taxonomy" id="2014292"/>
    <lineage>
        <taxon>Bacteria</taxon>
        <taxon>Candidatus Ratteibacteria</taxon>
    </lineage>
</organism>
<dbReference type="SUPFAM" id="SSF88723">
    <property type="entry name" value="PIN domain-like"/>
    <property type="match status" value="1"/>
</dbReference>
<dbReference type="Proteomes" id="UP000230392">
    <property type="component" value="Unassembled WGS sequence"/>
</dbReference>
<evidence type="ECO:0000259" key="1">
    <source>
        <dbReference type="Pfam" id="PF01850"/>
    </source>
</evidence>
<dbReference type="CDD" id="cd09874">
    <property type="entry name" value="PIN_MT3492-like"/>
    <property type="match status" value="1"/>
</dbReference>
<dbReference type="InterPro" id="IPR002716">
    <property type="entry name" value="PIN_dom"/>
</dbReference>
<comment type="caution">
    <text evidence="2">The sequence shown here is derived from an EMBL/GenBank/DDBJ whole genome shotgun (WGS) entry which is preliminary data.</text>
</comment>
<accession>A0A2G9Y8B3</accession>